<dbReference type="AlphaFoldDB" id="A0A1F6PCA8"/>
<comment type="caution">
    <text evidence="1">The sequence shown here is derived from an EMBL/GenBank/DDBJ whole genome shotgun (WGS) entry which is preliminary data.</text>
</comment>
<reference evidence="1 2" key="1">
    <citation type="journal article" date="2016" name="Nat. Commun.">
        <title>Thousands of microbial genomes shed light on interconnected biogeochemical processes in an aquifer system.</title>
        <authorList>
            <person name="Anantharaman K."/>
            <person name="Brown C.T."/>
            <person name="Hug L.A."/>
            <person name="Sharon I."/>
            <person name="Castelle C.J."/>
            <person name="Probst A.J."/>
            <person name="Thomas B.C."/>
            <person name="Singh A."/>
            <person name="Wilkins M.J."/>
            <person name="Karaoz U."/>
            <person name="Brodie E.L."/>
            <person name="Williams K.H."/>
            <person name="Hubbard S.S."/>
            <person name="Banfield J.F."/>
        </authorList>
    </citation>
    <scope>NUCLEOTIDE SEQUENCE [LARGE SCALE GENOMIC DNA]</scope>
</reference>
<sequence>MKKNISPLKKDKFKSARGGHSRMLDVCCRKCENTVVIYQKDGPGNLRRLYLDRIFAPKNMVGLQSSNIKDISILKCPECQEMLGTPYIYTKEKRKSFRLYQDAVIKKIKKLNK</sequence>
<protein>
    <submittedName>
        <fullName evidence="1">Uncharacterized protein</fullName>
    </submittedName>
</protein>
<accession>A0A1F6PCA8</accession>
<evidence type="ECO:0000313" key="1">
    <source>
        <dbReference type="EMBL" id="OGH93789.1"/>
    </source>
</evidence>
<dbReference type="Proteomes" id="UP000178254">
    <property type="component" value="Unassembled WGS sequence"/>
</dbReference>
<dbReference type="EMBL" id="MFRE01000022">
    <property type="protein sequence ID" value="OGH93789.1"/>
    <property type="molecule type" value="Genomic_DNA"/>
</dbReference>
<proteinExistence type="predicted"/>
<dbReference type="STRING" id="1798709.A2538_02830"/>
<name>A0A1F6PCA8_9BACT</name>
<evidence type="ECO:0000313" key="2">
    <source>
        <dbReference type="Proteomes" id="UP000178254"/>
    </source>
</evidence>
<organism evidence="1 2">
    <name type="scientific">Candidatus Magasanikbacteria bacterium RIFOXYD2_FULL_41_14</name>
    <dbReference type="NCBI Taxonomy" id="1798709"/>
    <lineage>
        <taxon>Bacteria</taxon>
        <taxon>Candidatus Magasanikiibacteriota</taxon>
    </lineage>
</organism>
<gene>
    <name evidence="1" type="ORF">A2538_02830</name>
</gene>